<dbReference type="Pfam" id="PF00664">
    <property type="entry name" value="ABC_membrane"/>
    <property type="match status" value="1"/>
</dbReference>
<organism evidence="12 13">
    <name type="scientific">Derxia gummosa DSM 723</name>
    <dbReference type="NCBI Taxonomy" id="1121388"/>
    <lineage>
        <taxon>Bacteria</taxon>
        <taxon>Pseudomonadati</taxon>
        <taxon>Pseudomonadota</taxon>
        <taxon>Betaproteobacteria</taxon>
        <taxon>Burkholderiales</taxon>
        <taxon>Alcaligenaceae</taxon>
        <taxon>Derxia</taxon>
    </lineage>
</organism>
<dbReference type="GO" id="GO:0005886">
    <property type="term" value="C:plasma membrane"/>
    <property type="evidence" value="ECO:0007669"/>
    <property type="project" value="UniProtKB-SubCell"/>
</dbReference>
<evidence type="ECO:0000256" key="5">
    <source>
        <dbReference type="ARBA" id="ARBA00022840"/>
    </source>
</evidence>
<evidence type="ECO:0000313" key="12">
    <source>
        <dbReference type="Proteomes" id="UP000675920"/>
    </source>
</evidence>
<feature type="domain" description="ABC transporter" evidence="10">
    <location>
        <begin position="402"/>
        <end position="641"/>
    </location>
</feature>
<feature type="transmembrane region" description="Helical" evidence="9">
    <location>
        <begin position="137"/>
        <end position="156"/>
    </location>
</feature>
<evidence type="ECO:0000256" key="6">
    <source>
        <dbReference type="ARBA" id="ARBA00022989"/>
    </source>
</evidence>
<evidence type="ECO:0000256" key="8">
    <source>
        <dbReference type="SAM" id="MobiDB-lite"/>
    </source>
</evidence>
<evidence type="ECO:0000256" key="2">
    <source>
        <dbReference type="ARBA" id="ARBA00022475"/>
    </source>
</evidence>
<feature type="region of interest" description="Disordered" evidence="8">
    <location>
        <begin position="345"/>
        <end position="369"/>
    </location>
</feature>
<feature type="transmembrane region" description="Helical" evidence="9">
    <location>
        <begin position="162"/>
        <end position="178"/>
    </location>
</feature>
<protein>
    <submittedName>
        <fullName evidence="13">ATP-binding cassette domain-containing protein</fullName>
    </submittedName>
</protein>
<proteinExistence type="predicted"/>
<dbReference type="Proteomes" id="UP000675920">
    <property type="component" value="Unplaced"/>
</dbReference>
<evidence type="ECO:0000256" key="4">
    <source>
        <dbReference type="ARBA" id="ARBA00022741"/>
    </source>
</evidence>
<dbReference type="PROSITE" id="PS50929">
    <property type="entry name" value="ABC_TM1F"/>
    <property type="match status" value="1"/>
</dbReference>
<feature type="domain" description="ABC transmembrane type-1" evidence="11">
    <location>
        <begin position="20"/>
        <end position="319"/>
    </location>
</feature>
<dbReference type="InterPro" id="IPR027417">
    <property type="entry name" value="P-loop_NTPase"/>
</dbReference>
<dbReference type="PROSITE" id="PS50893">
    <property type="entry name" value="ABC_TRANSPORTER_2"/>
    <property type="match status" value="1"/>
</dbReference>
<name>A0A8B6X7G1_9BURK</name>
<sequence length="641" mass="68484">MRRLYLDLWRLAAGLRGRIVLAFTALLLSQGAKLAVPWLSGKAINTLQARGLPGLHDAALWLLAVLGATALGWCLHGPGRILERNVALAVRQRLAAELVGDMFRLPLGWHVHHHSGETSHRVRQTTEAMFNFAQSQFILLQNAAQVIGPIVALWLIERTVGMVAMAGFALIWLVIVLFDRRMMVLAREENATERRYQAALNDSFGNLVSVLALRQMQGVAALLERRLLAIYEPLRKSIVVNEGKWCSVDLLSQTLACGLVGLYAWLAARGITAAEVMPAARDASAPTLALGSVVMVFAYANQAAGVITSIAAHYQSFARHGADYASADPIREAVAAETRAAGEAEARDAAARPAGATARTADVAPADATDTRPAAARDVAAAVPAAAASSSAVLPPAGWRQLELRALRFRYPKSDGGLDLDRLVLERGRRYALIGGSGSGKSTLLWLLSGLYRPEQGELHADGHRVTAEPRRVAAGLLSLATLIPQDAEVFEGTLGENLELAATHAGPVTRAELPRALATACADVFLLAEAEKPGAGLDAQVAERGANWSGGQRQRIALARGVAAAADSSIVLLDEPTAALDPATEARVYANLFERFGDACVISSIHRLHLLDHFDEVLVMDHGRLVDRGAPAEVLARRKG</sequence>
<dbReference type="InterPro" id="IPR003439">
    <property type="entry name" value="ABC_transporter-like_ATP-bd"/>
</dbReference>
<dbReference type="SUPFAM" id="SSF52540">
    <property type="entry name" value="P-loop containing nucleoside triphosphate hydrolases"/>
    <property type="match status" value="1"/>
</dbReference>
<feature type="compositionally biased region" description="Low complexity" evidence="8">
    <location>
        <begin position="351"/>
        <end position="369"/>
    </location>
</feature>
<dbReference type="SUPFAM" id="SSF90123">
    <property type="entry name" value="ABC transporter transmembrane region"/>
    <property type="match status" value="1"/>
</dbReference>
<reference evidence="13" key="2">
    <citation type="journal article" date="1990" name="Mol. Microbiol.">
        <title>Structure and function of haemolysin B,P-glycoprotein and other members of a novel family of membrane translocators.</title>
        <authorList>
            <person name="Blight M.A."/>
            <person name="Holland I.B."/>
        </authorList>
    </citation>
    <scope>NUCLEOTIDE SEQUENCE</scope>
</reference>
<keyword evidence="3 9" id="KW-0812">Transmembrane</keyword>
<dbReference type="Gene3D" id="1.20.1560.10">
    <property type="entry name" value="ABC transporter type 1, transmembrane domain"/>
    <property type="match status" value="1"/>
</dbReference>
<feature type="transmembrane region" description="Helical" evidence="9">
    <location>
        <begin position="58"/>
        <end position="75"/>
    </location>
</feature>
<keyword evidence="6 9" id="KW-1133">Transmembrane helix</keyword>
<evidence type="ECO:0000259" key="11">
    <source>
        <dbReference type="PROSITE" id="PS50929"/>
    </source>
</evidence>
<dbReference type="InterPro" id="IPR003593">
    <property type="entry name" value="AAA+_ATPase"/>
</dbReference>
<comment type="subcellular location">
    <subcellularLocation>
        <location evidence="1">Cell membrane</location>
        <topology evidence="1">Multi-pass membrane protein</topology>
    </subcellularLocation>
</comment>
<dbReference type="Gene3D" id="3.40.50.300">
    <property type="entry name" value="P-loop containing nucleotide triphosphate hydrolases"/>
    <property type="match status" value="1"/>
</dbReference>
<dbReference type="PANTHER" id="PTHR24221">
    <property type="entry name" value="ATP-BINDING CASSETTE SUB-FAMILY B"/>
    <property type="match status" value="1"/>
</dbReference>
<evidence type="ECO:0000313" key="13">
    <source>
        <dbReference type="RefSeq" id="WP_034411820.1"/>
    </source>
</evidence>
<reference evidence="13" key="4">
    <citation type="journal article" date="1998" name="Nature">
        <title>Crystal structure of the ATP-binding subunit of an ABC transporter.</title>
        <authorList>
            <person name="Hung L.W."/>
            <person name="Wang I.X."/>
            <person name="Nikaido K."/>
            <person name="Liu P.Q."/>
            <person name="Ames G.F."/>
            <person name="Kim S.H."/>
        </authorList>
    </citation>
    <scope>NUCLEOTIDE SEQUENCE</scope>
</reference>
<dbReference type="Pfam" id="PF00005">
    <property type="entry name" value="ABC_tran"/>
    <property type="match status" value="1"/>
</dbReference>
<reference evidence="13" key="5">
    <citation type="submission" date="2025-08" db="UniProtKB">
        <authorList>
            <consortium name="RefSeq"/>
        </authorList>
    </citation>
    <scope>IDENTIFICATION</scope>
</reference>
<dbReference type="RefSeq" id="WP_034411820.1">
    <property type="nucleotide sequence ID" value="NZ_AXWS01000014.1"/>
</dbReference>
<dbReference type="InterPro" id="IPR036640">
    <property type="entry name" value="ABC1_TM_sf"/>
</dbReference>
<dbReference type="GO" id="GO:0016887">
    <property type="term" value="F:ATP hydrolysis activity"/>
    <property type="evidence" value="ECO:0007669"/>
    <property type="project" value="InterPro"/>
</dbReference>
<dbReference type="AlphaFoldDB" id="A0A8B6X7G1"/>
<keyword evidence="5 13" id="KW-0067">ATP-binding</keyword>
<dbReference type="InterPro" id="IPR039421">
    <property type="entry name" value="Type_1_exporter"/>
</dbReference>
<evidence type="ECO:0000256" key="1">
    <source>
        <dbReference type="ARBA" id="ARBA00004651"/>
    </source>
</evidence>
<reference evidence="13" key="1">
    <citation type="journal article" date="1990" name="J. Bioenerg. Biomembr.">
        <title>Binding protein-dependent transport systems.</title>
        <authorList>
            <person name="Higgins C.F."/>
            <person name="Hyde S.C."/>
            <person name="Mimmack M.M."/>
            <person name="Gileadi U."/>
            <person name="Gill D.R."/>
            <person name="Gallagher M.P."/>
        </authorList>
    </citation>
    <scope>NUCLEOTIDE SEQUENCE</scope>
</reference>
<keyword evidence="7 9" id="KW-0472">Membrane</keyword>
<dbReference type="GO" id="GO:0005524">
    <property type="term" value="F:ATP binding"/>
    <property type="evidence" value="ECO:0007669"/>
    <property type="project" value="UniProtKB-KW"/>
</dbReference>
<evidence type="ECO:0000256" key="7">
    <source>
        <dbReference type="ARBA" id="ARBA00023136"/>
    </source>
</evidence>
<keyword evidence="2" id="KW-1003">Cell membrane</keyword>
<dbReference type="InterPro" id="IPR011527">
    <property type="entry name" value="ABC1_TM_dom"/>
</dbReference>
<keyword evidence="12" id="KW-1185">Reference proteome</keyword>
<dbReference type="SMART" id="SM00382">
    <property type="entry name" value="AAA"/>
    <property type="match status" value="1"/>
</dbReference>
<evidence type="ECO:0000259" key="10">
    <source>
        <dbReference type="PROSITE" id="PS50893"/>
    </source>
</evidence>
<keyword evidence="4" id="KW-0547">Nucleotide-binding</keyword>
<dbReference type="OrthoDB" id="8554730at2"/>
<reference evidence="13" key="3">
    <citation type="journal article" date="1991" name="Gene">
        <title>Homology between proteins controlling Streptomyces fradiae tylosin resistance and ATP-binding transport.</title>
        <authorList>
            <person name="Rosteck P.R. Jr."/>
            <person name="Reynolds P.A."/>
            <person name="Hershberger C.L."/>
        </authorList>
    </citation>
    <scope>NUCLEOTIDE SEQUENCE</scope>
</reference>
<dbReference type="GO" id="GO:0034040">
    <property type="term" value="F:ATPase-coupled lipid transmembrane transporter activity"/>
    <property type="evidence" value="ECO:0007669"/>
    <property type="project" value="TreeGrafter"/>
</dbReference>
<dbReference type="PANTHER" id="PTHR24221:SF654">
    <property type="entry name" value="ATP-BINDING CASSETTE SUB-FAMILY B MEMBER 6"/>
    <property type="match status" value="1"/>
</dbReference>
<evidence type="ECO:0000256" key="9">
    <source>
        <dbReference type="SAM" id="Phobius"/>
    </source>
</evidence>
<accession>A0A8B6X7G1</accession>
<dbReference type="GO" id="GO:0140359">
    <property type="term" value="F:ABC-type transporter activity"/>
    <property type="evidence" value="ECO:0007669"/>
    <property type="project" value="InterPro"/>
</dbReference>
<evidence type="ECO:0000256" key="3">
    <source>
        <dbReference type="ARBA" id="ARBA00022692"/>
    </source>
</evidence>